<feature type="chain" id="PRO_5010867750" evidence="1">
    <location>
        <begin position="23"/>
        <end position="626"/>
    </location>
</feature>
<dbReference type="Proteomes" id="UP000007879">
    <property type="component" value="Unassembled WGS sequence"/>
</dbReference>
<evidence type="ECO:0000313" key="2">
    <source>
        <dbReference type="EnsemblMetazoa" id="Aqu2.1.41335_001"/>
    </source>
</evidence>
<reference evidence="2" key="2">
    <citation type="submission" date="2017-05" db="UniProtKB">
        <authorList>
            <consortium name="EnsemblMetazoa"/>
        </authorList>
    </citation>
    <scope>IDENTIFICATION</scope>
</reference>
<dbReference type="eggNOG" id="ENOG502RYKP">
    <property type="taxonomic scope" value="Eukaryota"/>
</dbReference>
<evidence type="ECO:0000256" key="1">
    <source>
        <dbReference type="SAM" id="SignalP"/>
    </source>
</evidence>
<dbReference type="OMA" id="YWFISRT"/>
<dbReference type="EnsemblMetazoa" id="Aqu2.1.41335_001">
    <property type="protein sequence ID" value="Aqu2.1.41335_001"/>
    <property type="gene ID" value="Aqu2.1.41335"/>
</dbReference>
<protein>
    <submittedName>
        <fullName evidence="2">Uncharacterized protein</fullName>
    </submittedName>
</protein>
<feature type="signal peptide" evidence="1">
    <location>
        <begin position="1"/>
        <end position="22"/>
    </location>
</feature>
<name>A0A1X7VNC4_AMPQE</name>
<gene>
    <name evidence="2" type="primary">100633331</name>
</gene>
<reference evidence="3" key="1">
    <citation type="journal article" date="2010" name="Nature">
        <title>The Amphimedon queenslandica genome and the evolution of animal complexity.</title>
        <authorList>
            <person name="Srivastava M."/>
            <person name="Simakov O."/>
            <person name="Chapman J."/>
            <person name="Fahey B."/>
            <person name="Gauthier M.E."/>
            <person name="Mitros T."/>
            <person name="Richards G.S."/>
            <person name="Conaco C."/>
            <person name="Dacre M."/>
            <person name="Hellsten U."/>
            <person name="Larroux C."/>
            <person name="Putnam N.H."/>
            <person name="Stanke M."/>
            <person name="Adamska M."/>
            <person name="Darling A."/>
            <person name="Degnan S.M."/>
            <person name="Oakley T.H."/>
            <person name="Plachetzki D.C."/>
            <person name="Zhai Y."/>
            <person name="Adamski M."/>
            <person name="Calcino A."/>
            <person name="Cummins S.F."/>
            <person name="Goodstein D.M."/>
            <person name="Harris C."/>
            <person name="Jackson D.J."/>
            <person name="Leys S.P."/>
            <person name="Shu S."/>
            <person name="Woodcroft B.J."/>
            <person name="Vervoort M."/>
            <person name="Kosik K.S."/>
            <person name="Manning G."/>
            <person name="Degnan B.M."/>
            <person name="Rokhsar D.S."/>
        </authorList>
    </citation>
    <scope>NUCLEOTIDE SEQUENCE [LARGE SCALE GENOMIC DNA]</scope>
</reference>
<dbReference type="EnsemblMetazoa" id="XM_011411394.2">
    <property type="protein sequence ID" value="XP_011409696.2"/>
    <property type="gene ID" value="LOC100633331"/>
</dbReference>
<organism evidence="2">
    <name type="scientific">Amphimedon queenslandica</name>
    <name type="common">Sponge</name>
    <dbReference type="NCBI Taxonomy" id="400682"/>
    <lineage>
        <taxon>Eukaryota</taxon>
        <taxon>Metazoa</taxon>
        <taxon>Porifera</taxon>
        <taxon>Demospongiae</taxon>
        <taxon>Heteroscleromorpha</taxon>
        <taxon>Haplosclerida</taxon>
        <taxon>Niphatidae</taxon>
        <taxon>Amphimedon</taxon>
    </lineage>
</organism>
<accession>A0A1X7VNC4</accession>
<keyword evidence="3" id="KW-1185">Reference proteome</keyword>
<dbReference type="KEGG" id="aqu:100633331"/>
<proteinExistence type="predicted"/>
<dbReference type="AlphaFoldDB" id="A0A1X7VNC4"/>
<evidence type="ECO:0000313" key="3">
    <source>
        <dbReference type="Proteomes" id="UP000007879"/>
    </source>
</evidence>
<dbReference type="InParanoid" id="A0A1X7VNC4"/>
<dbReference type="OrthoDB" id="10025474at2759"/>
<keyword evidence="1" id="KW-0732">Signal</keyword>
<sequence length="626" mass="71382">MFASALGILCALFFLQLKGADGISARDDVIDKLLDKIAKSQIKETVPFVFPVTLYKQKGVYPSYVHFDYSGTAGDTVLRREFKIFDNNAFVTLWVSSILLETVRFNKAAQPSDEQLLSAIQAVSTYHDKNFLNQNDTRLVFWPQTYNETARIWSSSPVNLDKAVELGDDFLILAGNVLKDLDLKKYYQDIMNQIETIDSYANAFHIPADFDDTFVNIGFGSLLKSYRSISQQSYLSWLSNNSNSVQSAVKALKEYSYKPFNSSSGNSYIDPRTYFYARKFIQQFYGMEQLSLVTTWVESLNESRANYYKKYAMPFGINNVDLTVSVNVLYGLTAAILSDMQDPNSWFDEEVQMIYLNTTSLVMYEISNNFSSRPDLALTYYPSVFNFYWFTSRILNLLNSYDQLPYPVMQTVRERMRFTMYGVGTEFILKQATRQDQYIYFDDFLGVNDTNEFGKPVNHGDDRISSTSMAINALFYIWSNASSGQLSPNVPDNVQDTLVRACNWLTDEALSDKLEHMNAVFSGSVKVILEDIPLFFPLNYVQRVNGSAVTGNITDFIMDIISAVTGLIPEDKYQELLNEPHFGFKMSYDFQGYNSKLGQFFPFWSSDTFTHAASALALSQCKINNI</sequence>